<organism evidence="1 2">
    <name type="scientific">Paenibacillus gansuensis</name>
    <dbReference type="NCBI Taxonomy" id="306542"/>
    <lineage>
        <taxon>Bacteria</taxon>
        <taxon>Bacillati</taxon>
        <taxon>Bacillota</taxon>
        <taxon>Bacilli</taxon>
        <taxon>Bacillales</taxon>
        <taxon>Paenibacillaceae</taxon>
        <taxon>Paenibacillus</taxon>
    </lineage>
</organism>
<accession>A0ABW5PD66</accession>
<evidence type="ECO:0000313" key="2">
    <source>
        <dbReference type="Proteomes" id="UP001597541"/>
    </source>
</evidence>
<name>A0ABW5PD66_9BACL</name>
<dbReference type="Proteomes" id="UP001597541">
    <property type="component" value="Unassembled WGS sequence"/>
</dbReference>
<comment type="caution">
    <text evidence="1">The sequence shown here is derived from an EMBL/GenBank/DDBJ whole genome shotgun (WGS) entry which is preliminary data.</text>
</comment>
<dbReference type="RefSeq" id="WP_377602569.1">
    <property type="nucleotide sequence ID" value="NZ_JBHUME010000007.1"/>
</dbReference>
<proteinExistence type="predicted"/>
<dbReference type="EMBL" id="JBHUME010000007">
    <property type="protein sequence ID" value="MFD2612779.1"/>
    <property type="molecule type" value="Genomic_DNA"/>
</dbReference>
<protein>
    <submittedName>
        <fullName evidence="1">Uncharacterized protein</fullName>
    </submittedName>
</protein>
<keyword evidence="2" id="KW-1185">Reference proteome</keyword>
<sequence>MAEIAAVAKITACFKMHLSGSFAAIFTSYNMTALEPDYQVSAPVPKSLVP</sequence>
<gene>
    <name evidence="1" type="ORF">ACFSUF_10135</name>
</gene>
<evidence type="ECO:0000313" key="1">
    <source>
        <dbReference type="EMBL" id="MFD2612779.1"/>
    </source>
</evidence>
<reference evidence="2" key="1">
    <citation type="journal article" date="2019" name="Int. J. Syst. Evol. Microbiol.">
        <title>The Global Catalogue of Microorganisms (GCM) 10K type strain sequencing project: providing services to taxonomists for standard genome sequencing and annotation.</title>
        <authorList>
            <consortium name="The Broad Institute Genomics Platform"/>
            <consortium name="The Broad Institute Genome Sequencing Center for Infectious Disease"/>
            <person name="Wu L."/>
            <person name="Ma J."/>
        </authorList>
    </citation>
    <scope>NUCLEOTIDE SEQUENCE [LARGE SCALE GENOMIC DNA]</scope>
    <source>
        <strain evidence="2">KCTC 3950</strain>
    </source>
</reference>